<dbReference type="GO" id="GO:0003677">
    <property type="term" value="F:DNA binding"/>
    <property type="evidence" value="ECO:0007669"/>
    <property type="project" value="UniProtKB-UniRule"/>
</dbReference>
<dbReference type="Proteomes" id="UP000225706">
    <property type="component" value="Unassembled WGS sequence"/>
</dbReference>
<dbReference type="AlphaFoldDB" id="A0A2B4RMT0"/>
<keyword evidence="1" id="KW-0539">Nucleus</keyword>
<dbReference type="GO" id="GO:0005634">
    <property type="term" value="C:nucleus"/>
    <property type="evidence" value="ECO:0007669"/>
    <property type="project" value="UniProtKB-UniRule"/>
</dbReference>
<protein>
    <recommendedName>
        <fullName evidence="2">HMG box domain-containing protein</fullName>
    </recommendedName>
</protein>
<dbReference type="InterPro" id="IPR036910">
    <property type="entry name" value="HMG_box_dom_sf"/>
</dbReference>
<dbReference type="EMBL" id="LSMT01000459">
    <property type="protein sequence ID" value="PFX17647.1"/>
    <property type="molecule type" value="Genomic_DNA"/>
</dbReference>
<accession>A0A2B4RMT0</accession>
<evidence type="ECO:0000313" key="3">
    <source>
        <dbReference type="EMBL" id="PFX17647.1"/>
    </source>
</evidence>
<dbReference type="STRING" id="50429.A0A2B4RMT0"/>
<reference evidence="4" key="1">
    <citation type="journal article" date="2017" name="bioRxiv">
        <title>Comparative analysis of the genomes of Stylophora pistillata and Acropora digitifera provides evidence for extensive differences between species of corals.</title>
        <authorList>
            <person name="Voolstra C.R."/>
            <person name="Li Y."/>
            <person name="Liew Y.J."/>
            <person name="Baumgarten S."/>
            <person name="Zoccola D."/>
            <person name="Flot J.-F."/>
            <person name="Tambutte S."/>
            <person name="Allemand D."/>
            <person name="Aranda M."/>
        </authorList>
    </citation>
    <scope>NUCLEOTIDE SEQUENCE [LARGE SCALE GENOMIC DNA]</scope>
</reference>
<dbReference type="Gene3D" id="1.10.30.10">
    <property type="entry name" value="High mobility group box domain"/>
    <property type="match status" value="1"/>
</dbReference>
<dbReference type="OrthoDB" id="5550281at2759"/>
<dbReference type="SUPFAM" id="SSF47095">
    <property type="entry name" value="HMG-box"/>
    <property type="match status" value="1"/>
</dbReference>
<name>A0A2B4RMT0_STYPI</name>
<feature type="domain" description="HMG box" evidence="2">
    <location>
        <begin position="31"/>
        <end position="100"/>
    </location>
</feature>
<dbReference type="CDD" id="cd00084">
    <property type="entry name" value="HMG-box_SF"/>
    <property type="match status" value="1"/>
</dbReference>
<evidence type="ECO:0000313" key="4">
    <source>
        <dbReference type="Proteomes" id="UP000225706"/>
    </source>
</evidence>
<keyword evidence="1" id="KW-0238">DNA-binding</keyword>
<sequence>MPGTRNITFGGKKGVCTSDEAIDYGTLPKFPSKPPGLFGLFVEENFSKVQSGVAEGKSATDIRTELSIKWKSLSSVEKAHLKHKHDVLKEEYKQEVMNFWKGLNPERRVLLEKSQGPKLRQLAHARRELLGYPEKPPSPFLLFVQKNAKNVNASSVIERTKILEADA</sequence>
<proteinExistence type="predicted"/>
<evidence type="ECO:0000259" key="2">
    <source>
        <dbReference type="PROSITE" id="PS50118"/>
    </source>
</evidence>
<evidence type="ECO:0000256" key="1">
    <source>
        <dbReference type="PROSITE-ProRule" id="PRU00267"/>
    </source>
</evidence>
<feature type="DNA-binding region" description="HMG box" evidence="1">
    <location>
        <begin position="31"/>
        <end position="100"/>
    </location>
</feature>
<gene>
    <name evidence="3" type="ORF">AWC38_SpisGene18030</name>
</gene>
<dbReference type="Pfam" id="PF00505">
    <property type="entry name" value="HMG_box"/>
    <property type="match status" value="1"/>
</dbReference>
<organism evidence="3 4">
    <name type="scientific">Stylophora pistillata</name>
    <name type="common">Smooth cauliflower coral</name>
    <dbReference type="NCBI Taxonomy" id="50429"/>
    <lineage>
        <taxon>Eukaryota</taxon>
        <taxon>Metazoa</taxon>
        <taxon>Cnidaria</taxon>
        <taxon>Anthozoa</taxon>
        <taxon>Hexacorallia</taxon>
        <taxon>Scleractinia</taxon>
        <taxon>Astrocoeniina</taxon>
        <taxon>Pocilloporidae</taxon>
        <taxon>Stylophora</taxon>
    </lineage>
</organism>
<comment type="caution">
    <text evidence="3">The sequence shown here is derived from an EMBL/GenBank/DDBJ whole genome shotgun (WGS) entry which is preliminary data.</text>
</comment>
<dbReference type="InterPro" id="IPR009071">
    <property type="entry name" value="HMG_box_dom"/>
</dbReference>
<keyword evidence="4" id="KW-1185">Reference proteome</keyword>
<dbReference type="PROSITE" id="PS50118">
    <property type="entry name" value="HMG_BOX_2"/>
    <property type="match status" value="1"/>
</dbReference>